<dbReference type="PANTHER" id="PTHR30146:SF33">
    <property type="entry name" value="TRANSCRIPTIONAL REGULATOR"/>
    <property type="match status" value="1"/>
</dbReference>
<dbReference type="PANTHER" id="PTHR30146">
    <property type="entry name" value="LACI-RELATED TRANSCRIPTIONAL REPRESSOR"/>
    <property type="match status" value="1"/>
</dbReference>
<dbReference type="Proteomes" id="UP000450676">
    <property type="component" value="Unassembled WGS sequence"/>
</dbReference>
<dbReference type="AlphaFoldDB" id="A0A7X4HAP0"/>
<dbReference type="InterPro" id="IPR028082">
    <property type="entry name" value="Peripla_BP_I"/>
</dbReference>
<protein>
    <submittedName>
        <fullName evidence="5">Substrate-binding domain-containing protein</fullName>
    </submittedName>
</protein>
<dbReference type="Pfam" id="PF13377">
    <property type="entry name" value="Peripla_BP_3"/>
    <property type="match status" value="1"/>
</dbReference>
<dbReference type="EMBL" id="WWCU01000009">
    <property type="protein sequence ID" value="MYN07756.1"/>
    <property type="molecule type" value="Genomic_DNA"/>
</dbReference>
<dbReference type="GO" id="GO:0003700">
    <property type="term" value="F:DNA-binding transcription factor activity"/>
    <property type="evidence" value="ECO:0007669"/>
    <property type="project" value="TreeGrafter"/>
</dbReference>
<dbReference type="SUPFAM" id="SSF53822">
    <property type="entry name" value="Periplasmic binding protein-like I"/>
    <property type="match status" value="1"/>
</dbReference>
<evidence type="ECO:0000256" key="3">
    <source>
        <dbReference type="ARBA" id="ARBA00023163"/>
    </source>
</evidence>
<keyword evidence="3" id="KW-0804">Transcription</keyword>
<dbReference type="InterPro" id="IPR046335">
    <property type="entry name" value="LacI/GalR-like_sensor"/>
</dbReference>
<comment type="caution">
    <text evidence="5">The sequence shown here is derived from an EMBL/GenBank/DDBJ whole genome shotgun (WGS) entry which is preliminary data.</text>
</comment>
<keyword evidence="2" id="KW-0238">DNA-binding</keyword>
<name>A0A7X4HAP0_9BURK</name>
<dbReference type="RefSeq" id="WP_161072099.1">
    <property type="nucleotide sequence ID" value="NZ_CP086370.1"/>
</dbReference>
<dbReference type="PROSITE" id="PS00356">
    <property type="entry name" value="HTH_LACI_1"/>
    <property type="match status" value="1"/>
</dbReference>
<evidence type="ECO:0000256" key="1">
    <source>
        <dbReference type="ARBA" id="ARBA00023015"/>
    </source>
</evidence>
<keyword evidence="1" id="KW-0805">Transcription regulation</keyword>
<feature type="domain" description="HTH lacI-type" evidence="4">
    <location>
        <begin position="23"/>
        <end position="77"/>
    </location>
</feature>
<keyword evidence="6" id="KW-1185">Reference proteome</keyword>
<evidence type="ECO:0000313" key="6">
    <source>
        <dbReference type="Proteomes" id="UP000450676"/>
    </source>
</evidence>
<dbReference type="GO" id="GO:0000976">
    <property type="term" value="F:transcription cis-regulatory region binding"/>
    <property type="evidence" value="ECO:0007669"/>
    <property type="project" value="TreeGrafter"/>
</dbReference>
<proteinExistence type="predicted"/>
<dbReference type="SMART" id="SM00354">
    <property type="entry name" value="HTH_LACI"/>
    <property type="match status" value="1"/>
</dbReference>
<dbReference type="CDD" id="cd01575">
    <property type="entry name" value="PBP1_GntR"/>
    <property type="match status" value="1"/>
</dbReference>
<dbReference type="InterPro" id="IPR010982">
    <property type="entry name" value="Lambda_DNA-bd_dom_sf"/>
</dbReference>
<dbReference type="SUPFAM" id="SSF47413">
    <property type="entry name" value="lambda repressor-like DNA-binding domains"/>
    <property type="match status" value="1"/>
</dbReference>
<dbReference type="PROSITE" id="PS50932">
    <property type="entry name" value="HTH_LACI_2"/>
    <property type="match status" value="1"/>
</dbReference>
<dbReference type="Gene3D" id="1.10.260.40">
    <property type="entry name" value="lambda repressor-like DNA-binding domains"/>
    <property type="match status" value="1"/>
</dbReference>
<gene>
    <name evidence="5" type="ORF">GTP77_10435</name>
</gene>
<evidence type="ECO:0000259" key="4">
    <source>
        <dbReference type="PROSITE" id="PS50932"/>
    </source>
</evidence>
<dbReference type="InterPro" id="IPR000843">
    <property type="entry name" value="HTH_LacI"/>
</dbReference>
<dbReference type="Pfam" id="PF00356">
    <property type="entry name" value="LacI"/>
    <property type="match status" value="1"/>
</dbReference>
<dbReference type="Gene3D" id="3.40.50.2300">
    <property type="match status" value="2"/>
</dbReference>
<evidence type="ECO:0000256" key="2">
    <source>
        <dbReference type="ARBA" id="ARBA00023125"/>
    </source>
</evidence>
<sequence>MQKDLPELRLLTTPTAQLQVSGATLVDVARVAGVSPITVSRALNQPHLVRPNTLAKVQAAVQETGYAKNMQPGALASSRSKLVALVLPTISNQIFADMVQGTSDTLTEAGYQLLLGFSGYEEWREEILVETILSRRPDGIILTGTLHTDSTRRRLQQAGTPVVETWDMTASPIDTVIGFSHEEVGHATATHLLQRGRKRFAILTAGDPRAARRNQGLQVALAKQGISVMATHTAAVPGTLPAGREGAARLLDAHPDLDAIVCSSDNLAHGALIEAGSRGLDVPGKLAVMGFGDLNFSSHTVPPLSTVRVDGARIGAAAAQAILERLDGAAKAQPARSVNTGFELIQRGSS</sequence>
<evidence type="ECO:0000313" key="5">
    <source>
        <dbReference type="EMBL" id="MYN07756.1"/>
    </source>
</evidence>
<accession>A0A7X4HAP0</accession>
<dbReference type="CDD" id="cd01392">
    <property type="entry name" value="HTH_LacI"/>
    <property type="match status" value="1"/>
</dbReference>
<organism evidence="5 6">
    <name type="scientific">Pseudoduganella aquatica</name>
    <dbReference type="NCBI Taxonomy" id="2660641"/>
    <lineage>
        <taxon>Bacteria</taxon>
        <taxon>Pseudomonadati</taxon>
        <taxon>Pseudomonadota</taxon>
        <taxon>Betaproteobacteria</taxon>
        <taxon>Burkholderiales</taxon>
        <taxon>Oxalobacteraceae</taxon>
        <taxon>Telluria group</taxon>
        <taxon>Pseudoduganella</taxon>
    </lineage>
</organism>
<reference evidence="5 6" key="1">
    <citation type="submission" date="2019-12" db="EMBL/GenBank/DDBJ databases">
        <title>Novel species isolated from a subtropical stream in China.</title>
        <authorList>
            <person name="Lu H."/>
        </authorList>
    </citation>
    <scope>NUCLEOTIDE SEQUENCE [LARGE SCALE GENOMIC DNA]</scope>
    <source>
        <strain evidence="5 6">FT127W</strain>
    </source>
</reference>